<keyword evidence="5" id="KW-0159">Chromosome partition</keyword>
<evidence type="ECO:0000313" key="12">
    <source>
        <dbReference type="EMBL" id="KAF2278055.1"/>
    </source>
</evidence>
<dbReference type="PANTHER" id="PTHR12772">
    <property type="entry name" value="DNA REPLICATION COMPLEX GINS PROTEIN PSF2"/>
    <property type="match status" value="1"/>
</dbReference>
<dbReference type="CDD" id="cd11712">
    <property type="entry name" value="GINS_A_psf2"/>
    <property type="match status" value="1"/>
</dbReference>
<evidence type="ECO:0000256" key="8">
    <source>
        <dbReference type="PIRNR" id="PIRNR028998"/>
    </source>
</evidence>
<feature type="domain" description="DNA replication complex GINS protein PSF2 N-terminal" evidence="11">
    <location>
        <begin position="10"/>
        <end position="69"/>
    </location>
</feature>
<organism evidence="12 13">
    <name type="scientific">Westerdykella ornata</name>
    <dbReference type="NCBI Taxonomy" id="318751"/>
    <lineage>
        <taxon>Eukaryota</taxon>
        <taxon>Fungi</taxon>
        <taxon>Dikarya</taxon>
        <taxon>Ascomycota</taxon>
        <taxon>Pezizomycotina</taxon>
        <taxon>Dothideomycetes</taxon>
        <taxon>Pleosporomycetidae</taxon>
        <taxon>Pleosporales</taxon>
        <taxon>Sporormiaceae</taxon>
        <taxon>Westerdykella</taxon>
    </lineage>
</organism>
<dbReference type="SUPFAM" id="SSF158573">
    <property type="entry name" value="GINS helical bundle-like"/>
    <property type="match status" value="1"/>
</dbReference>
<comment type="subcellular location">
    <subcellularLocation>
        <location evidence="1 8">Nucleus</location>
    </subcellularLocation>
</comment>
<dbReference type="Proteomes" id="UP000800097">
    <property type="component" value="Unassembled WGS sequence"/>
</dbReference>
<comment type="similarity">
    <text evidence="2 8">Belongs to the GINS2/PSF2 family.</text>
</comment>
<feature type="domain" description="GINS subunit" evidence="10">
    <location>
        <begin position="73"/>
        <end position="207"/>
    </location>
</feature>
<evidence type="ECO:0000256" key="9">
    <source>
        <dbReference type="SAM" id="MobiDB-lite"/>
    </source>
</evidence>
<dbReference type="SUPFAM" id="SSF160059">
    <property type="entry name" value="PriA/YqbF domain"/>
    <property type="match status" value="1"/>
</dbReference>
<proteinExistence type="inferred from homology"/>
<dbReference type="InterPro" id="IPR036224">
    <property type="entry name" value="GINS_bundle-like_dom_sf"/>
</dbReference>
<dbReference type="Gene3D" id="3.40.5.50">
    <property type="match status" value="1"/>
</dbReference>
<dbReference type="FunFam" id="1.20.58.1020:FF:000001">
    <property type="entry name" value="DNA replication complex GINS protein PSF2"/>
    <property type="match status" value="1"/>
</dbReference>
<dbReference type="PANTHER" id="PTHR12772:SF0">
    <property type="entry name" value="DNA REPLICATION COMPLEX GINS PROTEIN PSF2"/>
    <property type="match status" value="1"/>
</dbReference>
<evidence type="ECO:0000256" key="2">
    <source>
        <dbReference type="ARBA" id="ARBA00010565"/>
    </source>
</evidence>
<dbReference type="InterPro" id="IPR021151">
    <property type="entry name" value="GINS_A"/>
</dbReference>
<dbReference type="Pfam" id="PF05916">
    <property type="entry name" value="Sld5"/>
    <property type="match status" value="1"/>
</dbReference>
<dbReference type="FunFam" id="3.40.5.50:FF:000001">
    <property type="entry name" value="DNA replication complex GINS protein PSF2"/>
    <property type="match status" value="1"/>
</dbReference>
<evidence type="ECO:0000259" key="10">
    <source>
        <dbReference type="Pfam" id="PF05916"/>
    </source>
</evidence>
<evidence type="ECO:0000256" key="5">
    <source>
        <dbReference type="ARBA" id="ARBA00022829"/>
    </source>
</evidence>
<evidence type="ECO:0000313" key="13">
    <source>
        <dbReference type="Proteomes" id="UP000800097"/>
    </source>
</evidence>
<comment type="subunit">
    <text evidence="8">Component of the GINS complex.</text>
</comment>
<dbReference type="GO" id="GO:0007059">
    <property type="term" value="P:chromosome segregation"/>
    <property type="evidence" value="ECO:0007669"/>
    <property type="project" value="UniProtKB-KW"/>
</dbReference>
<dbReference type="Gene3D" id="1.20.58.1020">
    <property type="match status" value="1"/>
</dbReference>
<keyword evidence="13" id="KW-1185">Reference proteome</keyword>
<dbReference type="RefSeq" id="XP_033655594.1">
    <property type="nucleotide sequence ID" value="XM_033795431.1"/>
</dbReference>
<evidence type="ECO:0000256" key="6">
    <source>
        <dbReference type="ARBA" id="ARBA00023242"/>
    </source>
</evidence>
<reference evidence="12" key="1">
    <citation type="journal article" date="2020" name="Stud. Mycol.">
        <title>101 Dothideomycetes genomes: a test case for predicting lifestyles and emergence of pathogens.</title>
        <authorList>
            <person name="Haridas S."/>
            <person name="Albert R."/>
            <person name="Binder M."/>
            <person name="Bloem J."/>
            <person name="Labutti K."/>
            <person name="Salamov A."/>
            <person name="Andreopoulos B."/>
            <person name="Baker S."/>
            <person name="Barry K."/>
            <person name="Bills G."/>
            <person name="Bluhm B."/>
            <person name="Cannon C."/>
            <person name="Castanera R."/>
            <person name="Culley D."/>
            <person name="Daum C."/>
            <person name="Ezra D."/>
            <person name="Gonzalez J."/>
            <person name="Henrissat B."/>
            <person name="Kuo A."/>
            <person name="Liang C."/>
            <person name="Lipzen A."/>
            <person name="Lutzoni F."/>
            <person name="Magnuson J."/>
            <person name="Mondo S."/>
            <person name="Nolan M."/>
            <person name="Ohm R."/>
            <person name="Pangilinan J."/>
            <person name="Park H.-J."/>
            <person name="Ramirez L."/>
            <person name="Alfaro M."/>
            <person name="Sun H."/>
            <person name="Tritt A."/>
            <person name="Yoshinaga Y."/>
            <person name="Zwiers L.-H."/>
            <person name="Turgeon B."/>
            <person name="Goodwin S."/>
            <person name="Spatafora J."/>
            <person name="Crous P."/>
            <person name="Grigoriev I."/>
        </authorList>
    </citation>
    <scope>NUCLEOTIDE SEQUENCE</scope>
    <source>
        <strain evidence="12">CBS 379.55</strain>
    </source>
</reference>
<evidence type="ECO:0000259" key="11">
    <source>
        <dbReference type="Pfam" id="PF25005"/>
    </source>
</evidence>
<dbReference type="InterPro" id="IPR056784">
    <property type="entry name" value="PSF2_N"/>
</dbReference>
<feature type="compositionally biased region" description="Acidic residues" evidence="9">
    <location>
        <begin position="232"/>
        <end position="244"/>
    </location>
</feature>
<evidence type="ECO:0000256" key="4">
    <source>
        <dbReference type="ARBA" id="ARBA00022705"/>
    </source>
</evidence>
<dbReference type="PIRSF" id="PIRSF028998">
    <property type="entry name" value="GINS_Psf2_subgr"/>
    <property type="match status" value="1"/>
</dbReference>
<gene>
    <name evidence="12" type="ORF">EI97DRAFT_374046</name>
</gene>
<comment type="function">
    <text evidence="7">The GINS complex plays an essential role in the initiation of DNA replication. Has a role in chromosome segregation.</text>
</comment>
<dbReference type="GeneID" id="54548606"/>
<feature type="compositionally biased region" description="Basic and acidic residues" evidence="9">
    <location>
        <begin position="212"/>
        <end position="221"/>
    </location>
</feature>
<dbReference type="GO" id="GO:0000811">
    <property type="term" value="C:GINS complex"/>
    <property type="evidence" value="ECO:0007669"/>
    <property type="project" value="TreeGrafter"/>
</dbReference>
<protein>
    <recommendedName>
        <fullName evidence="3 8">DNA replication complex GINS protein PSF2</fullName>
    </recommendedName>
</protein>
<dbReference type="Pfam" id="PF25005">
    <property type="entry name" value="PSF2_N"/>
    <property type="match status" value="1"/>
</dbReference>
<evidence type="ECO:0000256" key="7">
    <source>
        <dbReference type="ARBA" id="ARBA00025163"/>
    </source>
</evidence>
<feature type="region of interest" description="Disordered" evidence="9">
    <location>
        <begin position="212"/>
        <end position="244"/>
    </location>
</feature>
<accession>A0A6A6JP84</accession>
<dbReference type="AlphaFoldDB" id="A0A6A6JP84"/>
<dbReference type="GO" id="GO:0006260">
    <property type="term" value="P:DNA replication"/>
    <property type="evidence" value="ECO:0007669"/>
    <property type="project" value="UniProtKB-KW"/>
</dbReference>
<dbReference type="InterPro" id="IPR007257">
    <property type="entry name" value="GINS_Psf2"/>
</dbReference>
<dbReference type="EMBL" id="ML986489">
    <property type="protein sequence ID" value="KAF2278055.1"/>
    <property type="molecule type" value="Genomic_DNA"/>
</dbReference>
<evidence type="ECO:0000256" key="3">
    <source>
        <dbReference type="ARBA" id="ARBA00015139"/>
    </source>
</evidence>
<dbReference type="CDD" id="cd21694">
    <property type="entry name" value="GINS_B_Psf2"/>
    <property type="match status" value="1"/>
</dbReference>
<keyword evidence="4 8" id="KW-0235">DNA replication</keyword>
<keyword evidence="6 8" id="KW-0539">Nucleus</keyword>
<name>A0A6A6JP84_WESOR</name>
<dbReference type="OrthoDB" id="1938138at2759"/>
<sequence length="244" mass="27110">MALPLPPGLTPPEVAFLCEMELVSIIPRQRLDSLDLLGGSIPALVPPHKTSVPLWLALLLKRQRRANIVPPPWLAPPWLTAILEYETEHPDTFSPPPRLPPAPGDHSIVFSPPFLPQSTVEAGPDALPYHWLELGEMLLEAATDDFEDGESVRRLLQGLREVRMAKLRKRTETLDEPGGIRMNGIGGMEVAEGRSFITGVVDGLRRIRATYEEKRRERGTEDGAGSPRTVDDYDDDEMETQLTS</sequence>
<dbReference type="GO" id="GO:0000727">
    <property type="term" value="P:double-strand break repair via break-induced replication"/>
    <property type="evidence" value="ECO:0007669"/>
    <property type="project" value="TreeGrafter"/>
</dbReference>
<evidence type="ECO:0000256" key="1">
    <source>
        <dbReference type="ARBA" id="ARBA00004123"/>
    </source>
</evidence>